<evidence type="ECO:0000256" key="1">
    <source>
        <dbReference type="SAM" id="Phobius"/>
    </source>
</evidence>
<gene>
    <name evidence="3" type="ORF">DMA12_46235</name>
</gene>
<accession>A0A428VW05</accession>
<dbReference type="OrthoDB" id="1701659at2"/>
<dbReference type="EMBL" id="QHHU01000120">
    <property type="protein sequence ID" value="RSM34959.1"/>
    <property type="molecule type" value="Genomic_DNA"/>
</dbReference>
<organism evidence="3 4">
    <name type="scientific">Amycolatopsis balhimycina DSM 5908</name>
    <dbReference type="NCBI Taxonomy" id="1081091"/>
    <lineage>
        <taxon>Bacteria</taxon>
        <taxon>Bacillati</taxon>
        <taxon>Actinomycetota</taxon>
        <taxon>Actinomycetes</taxon>
        <taxon>Pseudonocardiales</taxon>
        <taxon>Pseudonocardiaceae</taxon>
        <taxon>Amycolatopsis</taxon>
    </lineage>
</organism>
<feature type="domain" description="YobI-like P-loop NTPase" evidence="2">
    <location>
        <begin position="40"/>
        <end position="417"/>
    </location>
</feature>
<name>A0A428VW05_AMYBA</name>
<evidence type="ECO:0000313" key="3">
    <source>
        <dbReference type="EMBL" id="RSM34959.1"/>
    </source>
</evidence>
<sequence length="1208" mass="133604">MTNTDVDQPSLEGARTEPAPAPFKLLSLSSEYVTDQHGTYLRHLQEAVAEPKNFNIALAGRYGTGKSSVLDRFAALNKKTTMRIAISTLGPNIDDKSKDITNRIQKELVKQLLYQAVPRQSRFSRFNRIVALSRTRAAVETAAAVAVAGAILASLGWLPDVIWTGPGNSGAVRALAWAGFAVLIIVVLTTLRLVIYGRFLISDVSAAGASVKLTKDSSTYFDEYLEEIVYFFDQRKTEVVIFEDLDRFDDPHIFEAVRELNTLLNQTPKRVKKKPLRFVYAVKDSLFERLGSEAGGPPEDATADETVRANRTKFFDVVIPVVPFISHHNARELLARLIADGGFTGIDRELVTLVAQYATDMRLLKNICNEFAVFAERLLLNGKTAPGLRPSALFALVVYKNFHLKDFEDIAGRRSDLDALQSQRRELVRAAIEDCERRRREIVDGVRRFDTRQALARKLGDRLVAAAQLFKDTSGHSGYRHVLFNAGARWNSEEETRKSEFWAAVSESDQLALAASNDPKNVQTGLPWRLTRAHIDALFPEAADADRWAEFDRKRQQEEIAKIESDIAFLRGADFKDLAGRTRFMTPAAHEEAFGDFIERKLRSELAVQLVKQGYLDRNFALYAAQFYGDFTGVDVANFIVQTVQTNSMDIDHPFSGPAAIANLLDEAPTYFPDTISAYHPAVLDYLLERDDARAKRIVGTIVADFGDDARKFVSAYFNSGTWRVKFVMWLTARPWRDVFTYLTQAADIPSDVTPELVGAALQAATEPGNYRLGPELRDFIVEHYSTMPVFTSRMPVKSASKIVGLLKHIGVIIPDLGGMDAVIRGCLVEEHLYRLTADNLRKALNGAGDISLDRVRQNADVHEFCLSSPAEYLAAAANDADRTPHTVVSETTLVETLTKIAESWAETHARELIAKAAPSCRVAQLDSAPVVWWPILAEHHLFRATAGNVLAYLDSVGSFDQSLADLIVEAGSIDAPHADVDAGTRVAIVVLNAAAVIPDARRRVSLVRGLPVDLPLPVAELTPEAGDLLALLLKHGLVADSLETFWHFRGCGWSAFDRAIPQSKGFVDFMTPDLIDGFTGTVLGARHLPEQIRDKIISNLREYASDGDATTFDAAARYVIEQGRGLPPIETSRVAAATRDANLTMQLLSVGTLSPDEIVSSLNTLGAPYDKLRARSGGKFDVPFEAEHRKAFEKILARLKRARVIVD</sequence>
<dbReference type="Proteomes" id="UP000286716">
    <property type="component" value="Unassembled WGS sequence"/>
</dbReference>
<keyword evidence="1" id="KW-0472">Membrane</keyword>
<proteinExistence type="predicted"/>
<evidence type="ECO:0000313" key="4">
    <source>
        <dbReference type="Proteomes" id="UP000286716"/>
    </source>
</evidence>
<dbReference type="SUPFAM" id="SSF52540">
    <property type="entry name" value="P-loop containing nucleoside triphosphate hydrolases"/>
    <property type="match status" value="1"/>
</dbReference>
<dbReference type="AlphaFoldDB" id="A0A428VW05"/>
<keyword evidence="1" id="KW-1133">Transmembrane helix</keyword>
<keyword evidence="1" id="KW-0812">Transmembrane</keyword>
<protein>
    <recommendedName>
        <fullName evidence="2">YobI-like P-loop NTPase domain-containing protein</fullName>
    </recommendedName>
</protein>
<reference evidence="3 4" key="1">
    <citation type="submission" date="2018-05" db="EMBL/GenBank/DDBJ databases">
        <title>Evolution of GPA BGCs.</title>
        <authorList>
            <person name="Waglechner N."/>
            <person name="Wright G.D."/>
        </authorList>
    </citation>
    <scope>NUCLEOTIDE SEQUENCE [LARGE SCALE GENOMIC DNA]</scope>
    <source>
        <strain evidence="3 4">DSM 5908</strain>
    </source>
</reference>
<dbReference type="InterPro" id="IPR048428">
    <property type="entry name" value="YobI-NTPase"/>
</dbReference>
<dbReference type="InterPro" id="IPR027417">
    <property type="entry name" value="P-loop_NTPase"/>
</dbReference>
<dbReference type="Pfam" id="PF20693">
    <property type="entry name" value="YobI-ATPase"/>
    <property type="match status" value="1"/>
</dbReference>
<comment type="caution">
    <text evidence="3">The sequence shown here is derived from an EMBL/GenBank/DDBJ whole genome shotgun (WGS) entry which is preliminary data.</text>
</comment>
<keyword evidence="4" id="KW-1185">Reference proteome</keyword>
<evidence type="ECO:0000259" key="2">
    <source>
        <dbReference type="Pfam" id="PF20693"/>
    </source>
</evidence>
<dbReference type="RefSeq" id="WP_020640061.1">
    <property type="nucleotide sequence ID" value="NZ_QHHU01000120.1"/>
</dbReference>
<feature type="transmembrane region" description="Helical" evidence="1">
    <location>
        <begin position="174"/>
        <end position="195"/>
    </location>
</feature>